<evidence type="ECO:0000313" key="2">
    <source>
        <dbReference type="Proteomes" id="UP000232145"/>
    </source>
</evidence>
<accession>A0A2N0AFT2</accession>
<comment type="caution">
    <text evidence="1">The sequence shown here is derived from an EMBL/GenBank/DDBJ whole genome shotgun (WGS) entry which is preliminary data.</text>
</comment>
<evidence type="ECO:0008006" key="3">
    <source>
        <dbReference type="Google" id="ProtNLM"/>
    </source>
</evidence>
<proteinExistence type="predicted"/>
<gene>
    <name evidence="1" type="ORF">CH364_17885</name>
</gene>
<sequence>MLSELAPNDYFSGISLTADLADDLHSFGSGLPSEHVWNRTVETIARIPEIITTWILEYLPESQNFRLLALHSHSDFYIPDLVSKYSVPCHHVADSNMIFEMNLVGDESFFRPLIETLPEKTSAMYLGYPIRSDIGTVIGVIGMVVEDKFKHKFKNLKLIDVIADQLSQELIRFKNENLISQTLNTASFVKHSLAELFRLLSTKSSDLTTICRNYLQTGIKLFGLPLGLITSKIGENWEYSLVEGNVHGIFEGQRFSKEESQFSAQNFSGSAKIENEISENSVPRVRDHLLELGVSCLMEFPLIVHNQTIGVLGFYGFKDQKIESIELTQRVFELMGIGLSNTIEKHNIDLLSKIVFLEKENPTA</sequence>
<dbReference type="Proteomes" id="UP000232145">
    <property type="component" value="Unassembled WGS sequence"/>
</dbReference>
<evidence type="ECO:0000313" key="1">
    <source>
        <dbReference type="EMBL" id="PJZ83152.1"/>
    </source>
</evidence>
<dbReference type="SUPFAM" id="SSF55781">
    <property type="entry name" value="GAF domain-like"/>
    <property type="match status" value="2"/>
</dbReference>
<dbReference type="AlphaFoldDB" id="A0A2N0AFT2"/>
<organism evidence="1 2">
    <name type="scientific">Leptospira harrisiae</name>
    <dbReference type="NCBI Taxonomy" id="2023189"/>
    <lineage>
        <taxon>Bacteria</taxon>
        <taxon>Pseudomonadati</taxon>
        <taxon>Spirochaetota</taxon>
        <taxon>Spirochaetia</taxon>
        <taxon>Leptospirales</taxon>
        <taxon>Leptospiraceae</taxon>
        <taxon>Leptospira</taxon>
    </lineage>
</organism>
<dbReference type="EMBL" id="NPDX01000007">
    <property type="protein sequence ID" value="PJZ83152.1"/>
    <property type="molecule type" value="Genomic_DNA"/>
</dbReference>
<keyword evidence="2" id="KW-1185">Reference proteome</keyword>
<dbReference type="OrthoDB" id="319566at2"/>
<reference evidence="1 2" key="1">
    <citation type="submission" date="2017-07" db="EMBL/GenBank/DDBJ databases">
        <title>Leptospira spp. isolated from tropical soils.</title>
        <authorList>
            <person name="Thibeaux R."/>
            <person name="Iraola G."/>
            <person name="Ferres I."/>
            <person name="Bierque E."/>
            <person name="Girault D."/>
            <person name="Soupe-Gilbert M.-E."/>
            <person name="Picardeau M."/>
            <person name="Goarant C."/>
        </authorList>
    </citation>
    <scope>NUCLEOTIDE SEQUENCE [LARGE SCALE GENOMIC DNA]</scope>
    <source>
        <strain evidence="1 2">FH2-B-A1</strain>
    </source>
</reference>
<dbReference type="RefSeq" id="WP_100744155.1">
    <property type="nucleotide sequence ID" value="NZ_NPDW01000002.1"/>
</dbReference>
<protein>
    <recommendedName>
        <fullName evidence="3">GAF domain-containing protein</fullName>
    </recommendedName>
</protein>
<name>A0A2N0AFT2_9LEPT</name>